<reference evidence="7 8" key="1">
    <citation type="submission" date="2019-07" db="EMBL/GenBank/DDBJ databases">
        <title>Whole genome shotgun sequence of Cyclobacterium qasimii NBRC 106168.</title>
        <authorList>
            <person name="Hosoyama A."/>
            <person name="Uohara A."/>
            <person name="Ohji S."/>
            <person name="Ichikawa N."/>
        </authorList>
    </citation>
    <scope>NUCLEOTIDE SEQUENCE [LARGE SCALE GENOMIC DNA]</scope>
    <source>
        <strain evidence="7 8">NBRC 106168</strain>
    </source>
</reference>
<dbReference type="RefSeq" id="WP_020891529.1">
    <property type="nucleotide sequence ID" value="NZ_BJYV01000001.1"/>
</dbReference>
<dbReference type="Proteomes" id="UP000321301">
    <property type="component" value="Unassembled WGS sequence"/>
</dbReference>
<keyword evidence="8" id="KW-1185">Reference proteome</keyword>
<evidence type="ECO:0000259" key="6">
    <source>
        <dbReference type="Pfam" id="PF01266"/>
    </source>
</evidence>
<comment type="caution">
    <text evidence="7">The sequence shown here is derived from an EMBL/GenBank/DDBJ whole genome shotgun (WGS) entry which is preliminary data.</text>
</comment>
<dbReference type="GO" id="GO:0005737">
    <property type="term" value="C:cytoplasm"/>
    <property type="evidence" value="ECO:0007669"/>
    <property type="project" value="TreeGrafter"/>
</dbReference>
<accession>A0A512C7J0</accession>
<name>A0A512C7J0_9BACT</name>
<dbReference type="NCBIfam" id="NF008726">
    <property type="entry name" value="PRK11728.1"/>
    <property type="match status" value="1"/>
</dbReference>
<evidence type="ECO:0000256" key="1">
    <source>
        <dbReference type="ARBA" id="ARBA00001974"/>
    </source>
</evidence>
<feature type="domain" description="FAD dependent oxidoreductase" evidence="6">
    <location>
        <begin position="4"/>
        <end position="393"/>
    </location>
</feature>
<sequence>MLYDITIIGGGIVGLATGLKIKEQRPELKVAILEKEPEVASHQTGNNSGVIHSGLYYAPGSLKAKNCIDGYHQLIRFCEENDLPFEITGKVVVATKEEQLPQLNRLLERGLQNGLEGVRSISMEELKELEPHCHGVGALHVPQTGIVDYKKVALAYEKNFVALGGVVLFNHKVLDIKEINNTITIITSSSEISTKVVINCAGLYVDKVAGMLEKDPLPIRIIPFRGEYFKIKKDREYLVKNLIYPVPDPNFPFLGVHFTRMQKGGVEAGPNAVLAFKKEGYKKTDFDLREFLDAVTWPGLQKVAGKYWKTGLGEYKRSFSKAAFTKALQELIPEIVPSDLVSGGAGVRAQACDREGGLLDDFAIQETAKAVHVINAPSPAATSALSIADKISELALQKV</sequence>
<comment type="similarity">
    <text evidence="5">Belongs to the L2HGDH family.</text>
</comment>
<dbReference type="GO" id="GO:0047545">
    <property type="term" value="F:(S)-2-hydroxyglutarate dehydrogenase activity"/>
    <property type="evidence" value="ECO:0007669"/>
    <property type="project" value="TreeGrafter"/>
</dbReference>
<keyword evidence="3" id="KW-0274">FAD</keyword>
<gene>
    <name evidence="7" type="ORF">CQA01_06790</name>
</gene>
<evidence type="ECO:0000313" key="8">
    <source>
        <dbReference type="Proteomes" id="UP000321301"/>
    </source>
</evidence>
<dbReference type="Gene3D" id="3.50.50.60">
    <property type="entry name" value="FAD/NAD(P)-binding domain"/>
    <property type="match status" value="1"/>
</dbReference>
<protein>
    <submittedName>
        <fullName evidence="7">Hydroxyglutarate oxidase</fullName>
    </submittedName>
</protein>
<dbReference type="Pfam" id="PF01266">
    <property type="entry name" value="DAO"/>
    <property type="match status" value="1"/>
</dbReference>
<organism evidence="7 8">
    <name type="scientific">Cyclobacterium qasimii</name>
    <dbReference type="NCBI Taxonomy" id="1350429"/>
    <lineage>
        <taxon>Bacteria</taxon>
        <taxon>Pseudomonadati</taxon>
        <taxon>Bacteroidota</taxon>
        <taxon>Cytophagia</taxon>
        <taxon>Cytophagales</taxon>
        <taxon>Cyclobacteriaceae</taxon>
        <taxon>Cyclobacterium</taxon>
    </lineage>
</organism>
<evidence type="ECO:0000256" key="3">
    <source>
        <dbReference type="ARBA" id="ARBA00022827"/>
    </source>
</evidence>
<dbReference type="SUPFAM" id="SSF51905">
    <property type="entry name" value="FAD/NAD(P)-binding domain"/>
    <property type="match status" value="1"/>
</dbReference>
<evidence type="ECO:0000256" key="4">
    <source>
        <dbReference type="ARBA" id="ARBA00023002"/>
    </source>
</evidence>
<dbReference type="InterPro" id="IPR036188">
    <property type="entry name" value="FAD/NAD-bd_sf"/>
</dbReference>
<dbReference type="PANTHER" id="PTHR43104:SF2">
    <property type="entry name" value="L-2-HYDROXYGLUTARATE DEHYDROGENASE, MITOCHONDRIAL"/>
    <property type="match status" value="1"/>
</dbReference>
<dbReference type="Gene3D" id="3.30.9.10">
    <property type="entry name" value="D-Amino Acid Oxidase, subunit A, domain 2"/>
    <property type="match status" value="1"/>
</dbReference>
<dbReference type="PANTHER" id="PTHR43104">
    <property type="entry name" value="L-2-HYDROXYGLUTARATE DEHYDROGENASE, MITOCHONDRIAL"/>
    <property type="match status" value="1"/>
</dbReference>
<comment type="cofactor">
    <cofactor evidence="1">
        <name>FAD</name>
        <dbReference type="ChEBI" id="CHEBI:57692"/>
    </cofactor>
</comment>
<evidence type="ECO:0000256" key="5">
    <source>
        <dbReference type="ARBA" id="ARBA00037941"/>
    </source>
</evidence>
<proteinExistence type="inferred from homology"/>
<evidence type="ECO:0000313" key="7">
    <source>
        <dbReference type="EMBL" id="GEO20145.1"/>
    </source>
</evidence>
<dbReference type="AlphaFoldDB" id="A0A512C7J0"/>
<dbReference type="InterPro" id="IPR006076">
    <property type="entry name" value="FAD-dep_OxRdtase"/>
</dbReference>
<evidence type="ECO:0000256" key="2">
    <source>
        <dbReference type="ARBA" id="ARBA00022630"/>
    </source>
</evidence>
<dbReference type="EMBL" id="BJYV01000001">
    <property type="protein sequence ID" value="GEO20145.1"/>
    <property type="molecule type" value="Genomic_DNA"/>
</dbReference>
<keyword evidence="2" id="KW-0285">Flavoprotein</keyword>
<keyword evidence="4" id="KW-0560">Oxidoreductase</keyword>